<sequence>MRVPTFYFFYEKIRQNENGISLRRTHVKLQREFGVRK</sequence>
<organism evidence="1 2">
    <name type="scientific">Leptospira interrogans str. 2006001854</name>
    <dbReference type="NCBI Taxonomy" id="1001590"/>
    <lineage>
        <taxon>Bacteria</taxon>
        <taxon>Pseudomonadati</taxon>
        <taxon>Spirochaetota</taxon>
        <taxon>Spirochaetia</taxon>
        <taxon>Leptospirales</taxon>
        <taxon>Leptospiraceae</taxon>
        <taxon>Leptospira</taxon>
    </lineage>
</organism>
<comment type="caution">
    <text evidence="1">The sequence shown here is derived from an EMBL/GenBank/DDBJ whole genome shotgun (WGS) entry which is preliminary data.</text>
</comment>
<dbReference type="EMBL" id="AFLW02000140">
    <property type="protein sequence ID" value="EMM81379.1"/>
    <property type="molecule type" value="Genomic_DNA"/>
</dbReference>
<name>M6GFU1_LEPIR</name>
<proteinExistence type="predicted"/>
<dbReference type="AlphaFoldDB" id="M6GFU1"/>
<protein>
    <submittedName>
        <fullName evidence="1">Uncharacterized protein</fullName>
    </submittedName>
</protein>
<accession>M6GFU1</accession>
<dbReference type="Proteomes" id="UP000012128">
    <property type="component" value="Unassembled WGS sequence"/>
</dbReference>
<evidence type="ECO:0000313" key="2">
    <source>
        <dbReference type="Proteomes" id="UP000012128"/>
    </source>
</evidence>
<gene>
    <name evidence="1" type="ORF">LEP1GSC037_5727</name>
</gene>
<evidence type="ECO:0000313" key="1">
    <source>
        <dbReference type="EMBL" id="EMM81379.1"/>
    </source>
</evidence>
<reference evidence="1 2" key="1">
    <citation type="submission" date="2013-01" db="EMBL/GenBank/DDBJ databases">
        <authorList>
            <person name="Harkins D.M."/>
            <person name="Durkin A.S."/>
            <person name="Brinkac L.M."/>
            <person name="Haft D.H."/>
            <person name="Selengut J.D."/>
            <person name="Sanka R."/>
            <person name="DePew J."/>
            <person name="Purushe J."/>
            <person name="Hospenthal D.R."/>
            <person name="Murray C.K."/>
            <person name="Pimentel G."/>
            <person name="Wasfy M."/>
            <person name="Parker T."/>
            <person name="Miller R.S."/>
            <person name="Vinetz J.M."/>
            <person name="Sutton G.G."/>
            <person name="Nierman W.C."/>
            <person name="Fouts D.E."/>
        </authorList>
    </citation>
    <scope>NUCLEOTIDE SEQUENCE [LARGE SCALE GENOMIC DNA]</scope>
    <source>
        <strain evidence="1 2">2006001854</strain>
    </source>
</reference>